<dbReference type="GO" id="GO:0003995">
    <property type="term" value="F:acyl-CoA dehydrogenase activity"/>
    <property type="evidence" value="ECO:0007669"/>
    <property type="project" value="TreeGrafter"/>
</dbReference>
<dbReference type="RefSeq" id="WP_010837242.1">
    <property type="nucleotide sequence ID" value="NZ_QRCM01000001.1"/>
</dbReference>
<dbReference type="AlphaFoldDB" id="A0A6P2CC82"/>
<evidence type="ECO:0000259" key="7">
    <source>
        <dbReference type="Pfam" id="PF00441"/>
    </source>
</evidence>
<dbReference type="Proteomes" id="UP000471120">
    <property type="component" value="Unassembled WGS sequence"/>
</dbReference>
<evidence type="ECO:0000256" key="6">
    <source>
        <dbReference type="SAM" id="MobiDB-lite"/>
    </source>
</evidence>
<dbReference type="EMBL" id="QRCM01000001">
    <property type="protein sequence ID" value="TXG90367.1"/>
    <property type="molecule type" value="Genomic_DNA"/>
</dbReference>
<evidence type="ECO:0000256" key="2">
    <source>
        <dbReference type="ARBA" id="ARBA00009347"/>
    </source>
</evidence>
<proteinExistence type="inferred from homology"/>
<dbReference type="PANTHER" id="PTHR43884">
    <property type="entry name" value="ACYL-COA DEHYDROGENASE"/>
    <property type="match status" value="1"/>
</dbReference>
<keyword evidence="5" id="KW-0560">Oxidoreductase</keyword>
<dbReference type="Gene3D" id="2.40.110.10">
    <property type="entry name" value="Butyryl-CoA Dehydrogenase, subunit A, domain 2"/>
    <property type="match status" value="1"/>
</dbReference>
<evidence type="ECO:0000256" key="4">
    <source>
        <dbReference type="ARBA" id="ARBA00022827"/>
    </source>
</evidence>
<evidence type="ECO:0000313" key="10">
    <source>
        <dbReference type="Proteomes" id="UP000471120"/>
    </source>
</evidence>
<evidence type="ECO:0000256" key="3">
    <source>
        <dbReference type="ARBA" id="ARBA00022630"/>
    </source>
</evidence>
<keyword evidence="4" id="KW-0274">FAD</keyword>
<comment type="caution">
    <text evidence="9">The sequence shown here is derived from an EMBL/GenBank/DDBJ whole genome shotgun (WGS) entry which is preliminary data.</text>
</comment>
<comment type="cofactor">
    <cofactor evidence="1">
        <name>FAD</name>
        <dbReference type="ChEBI" id="CHEBI:57692"/>
    </cofactor>
</comment>
<evidence type="ECO:0000259" key="8">
    <source>
        <dbReference type="Pfam" id="PF02771"/>
    </source>
</evidence>
<dbReference type="InterPro" id="IPR009075">
    <property type="entry name" value="AcylCo_DH/oxidase_C"/>
</dbReference>
<dbReference type="InterPro" id="IPR046373">
    <property type="entry name" value="Acyl-CoA_Oxase/DH_mid-dom_sf"/>
</dbReference>
<gene>
    <name evidence="9" type="ORF">DW322_09195</name>
</gene>
<dbReference type="InterPro" id="IPR037069">
    <property type="entry name" value="AcylCoA_DH/ox_N_sf"/>
</dbReference>
<dbReference type="Pfam" id="PF00441">
    <property type="entry name" value="Acyl-CoA_dh_1"/>
    <property type="match status" value="1"/>
</dbReference>
<comment type="similarity">
    <text evidence="2">Belongs to the acyl-CoA dehydrogenase family.</text>
</comment>
<organism evidence="9 10">
    <name type="scientific">Rhodococcus rhodnii</name>
    <dbReference type="NCBI Taxonomy" id="38312"/>
    <lineage>
        <taxon>Bacteria</taxon>
        <taxon>Bacillati</taxon>
        <taxon>Actinomycetota</taxon>
        <taxon>Actinomycetes</taxon>
        <taxon>Mycobacteriales</taxon>
        <taxon>Nocardiaceae</taxon>
        <taxon>Rhodococcus</taxon>
    </lineage>
</organism>
<feature type="region of interest" description="Disordered" evidence="6">
    <location>
        <begin position="185"/>
        <end position="204"/>
    </location>
</feature>
<dbReference type="GO" id="GO:0050660">
    <property type="term" value="F:flavin adenine dinucleotide binding"/>
    <property type="evidence" value="ECO:0007669"/>
    <property type="project" value="InterPro"/>
</dbReference>
<feature type="domain" description="Acyl-CoA dehydrogenase/oxidase C-terminal" evidence="7">
    <location>
        <begin position="239"/>
        <end position="355"/>
    </location>
</feature>
<dbReference type="PANTHER" id="PTHR43884:SF20">
    <property type="entry name" value="ACYL-COA DEHYDROGENASE FADE28"/>
    <property type="match status" value="1"/>
</dbReference>
<dbReference type="SUPFAM" id="SSF56645">
    <property type="entry name" value="Acyl-CoA dehydrogenase NM domain-like"/>
    <property type="match status" value="1"/>
</dbReference>
<accession>A0A6P2CC82</accession>
<protein>
    <submittedName>
        <fullName evidence="9">Acyl-CoA dehydrogenase</fullName>
    </submittedName>
</protein>
<dbReference type="Gene3D" id="1.20.140.10">
    <property type="entry name" value="Butyryl-CoA Dehydrogenase, subunit A, domain 3"/>
    <property type="match status" value="1"/>
</dbReference>
<sequence length="381" mass="39743">MDFSYDEEQRTVRDLARTVFAGAADRLAATEASTDRIDRTTWTALAETGLTGLAIPEAHGGGGLGPAATIPLFEEQGEHTALVPLWPHVFAAWAIGEFGDEALRGELLPGAADGTTILTVALEEGGGAERTAPRLRADRTGDGWSLHGTKLAVPSVHLATAVVVSAHTDDGPVLVVVDPAESVHQDGESVHQDGDTVHQDGESTTHERCATLVFDGTPARALAAPGSGGAEALAGWCALAVSALALGVGEASVRRTVEHLNARTQFGRPLATFQAVAHQLADSHIDLEAMRVTLWQAVGRAADGEPDAASAIAIAKWWAADAGQRVVHRTQHLHGGIGVDIGYPQHRYLLWGKQLAVTLGGASAELAHLGRLVAEGRVVAV</sequence>
<dbReference type="InterPro" id="IPR009100">
    <property type="entry name" value="AcylCoA_DH/oxidase_NM_dom_sf"/>
</dbReference>
<name>A0A6P2CC82_9NOCA</name>
<evidence type="ECO:0000256" key="1">
    <source>
        <dbReference type="ARBA" id="ARBA00001974"/>
    </source>
</evidence>
<dbReference type="InterPro" id="IPR013786">
    <property type="entry name" value="AcylCoA_DH/ox_N"/>
</dbReference>
<reference evidence="9 10" key="1">
    <citation type="submission" date="2018-07" db="EMBL/GenBank/DDBJ databases">
        <title>Genome sequence of Rhodococcus rhodnii ATCC 35071 from Rhodnius prolixus.</title>
        <authorList>
            <person name="Patel V."/>
            <person name="Vogel K.J."/>
        </authorList>
    </citation>
    <scope>NUCLEOTIDE SEQUENCE [LARGE SCALE GENOMIC DNA]</scope>
    <source>
        <strain evidence="9 10">ATCC 35071</strain>
    </source>
</reference>
<evidence type="ECO:0000313" key="9">
    <source>
        <dbReference type="EMBL" id="TXG90367.1"/>
    </source>
</evidence>
<feature type="domain" description="Acyl-CoA dehydrogenase/oxidase N-terminal" evidence="8">
    <location>
        <begin position="7"/>
        <end position="114"/>
    </location>
</feature>
<dbReference type="Pfam" id="PF02771">
    <property type="entry name" value="Acyl-CoA_dh_N"/>
    <property type="match status" value="1"/>
</dbReference>
<evidence type="ECO:0000256" key="5">
    <source>
        <dbReference type="ARBA" id="ARBA00023002"/>
    </source>
</evidence>
<dbReference type="SUPFAM" id="SSF47203">
    <property type="entry name" value="Acyl-CoA dehydrogenase C-terminal domain-like"/>
    <property type="match status" value="1"/>
</dbReference>
<dbReference type="Gene3D" id="1.10.540.10">
    <property type="entry name" value="Acyl-CoA dehydrogenase/oxidase, N-terminal domain"/>
    <property type="match status" value="1"/>
</dbReference>
<keyword evidence="3" id="KW-0285">Flavoprotein</keyword>
<dbReference type="InterPro" id="IPR036250">
    <property type="entry name" value="AcylCo_DH-like_C"/>
</dbReference>